<sequence>MDYIIDLFSWDRSILQKFIFVFLVQFESIATASMYPYTYFMIKRFDVADDFVNVFIYSGYLGAAFSLSQFLSTSFWVKVSKKFGKKQTLLYSCAGTAVSLVLYGMSTTFYKALFARSLMGFFNGYIFVARTTAVGEIAHNGSNKDFASVFSSIWRGGQGLGYIFGMMKSFNYVIKKGQLLLKYPFLTSNLGFASIMVSFVVIGWLVLEETDVKKRYERDIGIEIGDAIRRLLGFKVPDRPWKSREKMEFSELHNCPAKNDILDEEDLSQKETETEEEYDTSLPMELRNCATGVFMISFQNCIYFEFLPVLLVSALMAGELKFPAYIRFASGDKQIELLLTLAAKACLLLSISLTVKNKAFRAAESVPKFDSLIYPIIYFLLPLYVFTQHRSVEGIVTVAALILGASNIIVSFADKFSSDSITILFTRVYPNASKELINTYAMTAATLTLCAAQIIAGWMISRDKATDQCICGFSQFFVQ</sequence>
<feature type="transmembrane region" description="Helical" evidence="6">
    <location>
        <begin position="186"/>
        <end position="207"/>
    </location>
</feature>
<feature type="transmembrane region" description="Helical" evidence="6">
    <location>
        <begin position="153"/>
        <end position="174"/>
    </location>
</feature>
<dbReference type="InParanoid" id="A3GGH0"/>
<evidence type="ECO:0000256" key="1">
    <source>
        <dbReference type="ARBA" id="ARBA00004141"/>
    </source>
</evidence>
<dbReference type="InterPro" id="IPR036259">
    <property type="entry name" value="MFS_trans_sf"/>
</dbReference>
<reference evidence="7 8" key="1">
    <citation type="journal article" date="2007" name="Nat. Biotechnol.">
        <title>Genome sequence of the lignocellulose-bioconverting and xylose-fermenting yeast Pichia stipitis.</title>
        <authorList>
            <person name="Jeffries T.W."/>
            <person name="Grigoriev I.V."/>
            <person name="Grimwood J."/>
            <person name="Laplaza J.M."/>
            <person name="Aerts A."/>
            <person name="Salamov A."/>
            <person name="Schmutz J."/>
            <person name="Lindquist E."/>
            <person name="Dehal P."/>
            <person name="Shapiro H."/>
            <person name="Jin Y.S."/>
            <person name="Passoth V."/>
            <person name="Richardson P.M."/>
        </authorList>
    </citation>
    <scope>NUCLEOTIDE SEQUENCE [LARGE SCALE GENOMIC DNA]</scope>
    <source>
        <strain evidence="8">ATCC 58785 / CBS 6054 / NBRC 10063 / NRRL Y-11545</strain>
    </source>
</reference>
<dbReference type="InterPro" id="IPR005828">
    <property type="entry name" value="MFS_sugar_transport-like"/>
</dbReference>
<dbReference type="KEGG" id="pic:PICST_28601"/>
<keyword evidence="4 6" id="KW-1133">Transmembrane helix</keyword>
<evidence type="ECO:0000256" key="6">
    <source>
        <dbReference type="SAM" id="Phobius"/>
    </source>
</evidence>
<feature type="transmembrane region" description="Helical" evidence="6">
    <location>
        <begin position="89"/>
        <end position="110"/>
    </location>
</feature>
<gene>
    <name evidence="7" type="ORF">PICST_28601</name>
</gene>
<dbReference type="GeneID" id="4851369"/>
<comment type="caution">
    <text evidence="7">The sequence shown here is derived from an EMBL/GenBank/DDBJ whole genome shotgun (WGS) entry which is preliminary data.</text>
</comment>
<dbReference type="EMBL" id="AAVQ01000001">
    <property type="protein sequence ID" value="EAZ63929.2"/>
    <property type="molecule type" value="Genomic_DNA"/>
</dbReference>
<dbReference type="GO" id="GO:0016020">
    <property type="term" value="C:membrane"/>
    <property type="evidence" value="ECO:0007669"/>
    <property type="project" value="UniProtKB-SubCell"/>
</dbReference>
<feature type="transmembrane region" description="Helical" evidence="6">
    <location>
        <begin position="54"/>
        <end position="77"/>
    </location>
</feature>
<proteinExistence type="predicted"/>
<evidence type="ECO:0000256" key="3">
    <source>
        <dbReference type="ARBA" id="ARBA00022692"/>
    </source>
</evidence>
<protein>
    <submittedName>
        <fullName evidence="7">Uncharacterized protein</fullName>
    </submittedName>
</protein>
<keyword evidence="2" id="KW-0813">Transport</keyword>
<evidence type="ECO:0000256" key="2">
    <source>
        <dbReference type="ARBA" id="ARBA00022448"/>
    </source>
</evidence>
<feature type="transmembrane region" description="Helical" evidence="6">
    <location>
        <begin position="337"/>
        <end position="355"/>
    </location>
</feature>
<feature type="transmembrane region" description="Helical" evidence="6">
    <location>
        <begin position="440"/>
        <end position="460"/>
    </location>
</feature>
<comment type="subcellular location">
    <subcellularLocation>
        <location evidence="1">Membrane</location>
        <topology evidence="1">Multi-pass membrane protein</topology>
    </subcellularLocation>
</comment>
<keyword evidence="8" id="KW-1185">Reference proteome</keyword>
<dbReference type="Pfam" id="PF00083">
    <property type="entry name" value="Sugar_tr"/>
    <property type="match status" value="1"/>
</dbReference>
<keyword evidence="3 6" id="KW-0812">Transmembrane</keyword>
<dbReference type="RefSeq" id="XP_001387952.2">
    <property type="nucleotide sequence ID" value="XM_001387915.1"/>
</dbReference>
<evidence type="ECO:0000313" key="7">
    <source>
        <dbReference type="EMBL" id="EAZ63929.2"/>
    </source>
</evidence>
<feature type="transmembrane region" description="Helical" evidence="6">
    <location>
        <begin position="293"/>
        <end position="316"/>
    </location>
</feature>
<dbReference type="Gene3D" id="1.20.1250.20">
    <property type="entry name" value="MFS general substrate transporter like domains"/>
    <property type="match status" value="1"/>
</dbReference>
<evidence type="ECO:0000256" key="4">
    <source>
        <dbReference type="ARBA" id="ARBA00022989"/>
    </source>
</evidence>
<accession>A3GGH0</accession>
<dbReference type="GO" id="GO:0022857">
    <property type="term" value="F:transmembrane transporter activity"/>
    <property type="evidence" value="ECO:0007669"/>
    <property type="project" value="InterPro"/>
</dbReference>
<keyword evidence="5 6" id="KW-0472">Membrane</keyword>
<dbReference type="Proteomes" id="UP000002258">
    <property type="component" value="Chromosome 1"/>
</dbReference>
<dbReference type="HOGENOM" id="CLU_001265_54_5_1"/>
<feature type="transmembrane region" description="Helical" evidence="6">
    <location>
        <begin position="18"/>
        <end position="42"/>
    </location>
</feature>
<dbReference type="SUPFAM" id="SSF103473">
    <property type="entry name" value="MFS general substrate transporter"/>
    <property type="match status" value="1"/>
</dbReference>
<dbReference type="AlphaFoldDB" id="A3GGH0"/>
<evidence type="ECO:0000313" key="8">
    <source>
        <dbReference type="Proteomes" id="UP000002258"/>
    </source>
</evidence>
<feature type="transmembrane region" description="Helical" evidence="6">
    <location>
        <begin position="394"/>
        <end position="413"/>
    </location>
</feature>
<name>A3GGH0_PICST</name>
<dbReference type="PANTHER" id="PTHR23504">
    <property type="entry name" value="MAJOR FACILITATOR SUPERFAMILY DOMAIN-CONTAINING PROTEIN 10"/>
    <property type="match status" value="1"/>
</dbReference>
<organism evidence="7 8">
    <name type="scientific">Scheffersomyces stipitis (strain ATCC 58785 / CBS 6054 / NBRC 10063 / NRRL Y-11545)</name>
    <name type="common">Yeast</name>
    <name type="synonym">Pichia stipitis</name>
    <dbReference type="NCBI Taxonomy" id="322104"/>
    <lineage>
        <taxon>Eukaryota</taxon>
        <taxon>Fungi</taxon>
        <taxon>Dikarya</taxon>
        <taxon>Ascomycota</taxon>
        <taxon>Saccharomycotina</taxon>
        <taxon>Pichiomycetes</taxon>
        <taxon>Debaryomycetaceae</taxon>
        <taxon>Scheffersomyces</taxon>
    </lineage>
</organism>
<dbReference type="OrthoDB" id="10262656at2759"/>
<evidence type="ECO:0000256" key="5">
    <source>
        <dbReference type="ARBA" id="ARBA00023136"/>
    </source>
</evidence>
<dbReference type="eggNOG" id="KOG2615">
    <property type="taxonomic scope" value="Eukaryota"/>
</dbReference>
<feature type="transmembrane region" description="Helical" evidence="6">
    <location>
        <begin position="371"/>
        <end position="387"/>
    </location>
</feature>
<dbReference type="PANTHER" id="PTHR23504:SF15">
    <property type="entry name" value="MAJOR FACILITATOR SUPERFAMILY (MFS) PROFILE DOMAIN-CONTAINING PROTEIN"/>
    <property type="match status" value="1"/>
</dbReference>